<gene>
    <name evidence="1" type="ORF">IAD32_09340</name>
</gene>
<organism evidence="1 2">
    <name type="scientific">Candidatus Scatavimonas merdigallinarum</name>
    <dbReference type="NCBI Taxonomy" id="2840914"/>
    <lineage>
        <taxon>Bacteria</taxon>
        <taxon>Bacillati</taxon>
        <taxon>Bacillota</taxon>
        <taxon>Clostridia</taxon>
        <taxon>Eubacteriales</taxon>
        <taxon>Oscillospiraceae</taxon>
        <taxon>Oscillospiraceae incertae sedis</taxon>
        <taxon>Candidatus Scatavimonas</taxon>
    </lineage>
</organism>
<reference evidence="1" key="1">
    <citation type="submission" date="2020-10" db="EMBL/GenBank/DDBJ databases">
        <authorList>
            <person name="Gilroy R."/>
        </authorList>
    </citation>
    <scope>NUCLEOTIDE SEQUENCE</scope>
    <source>
        <strain evidence="1">ChiSjej1B19-3389</strain>
    </source>
</reference>
<evidence type="ECO:0000313" key="1">
    <source>
        <dbReference type="EMBL" id="HIQ81456.1"/>
    </source>
</evidence>
<evidence type="ECO:0000313" key="2">
    <source>
        <dbReference type="Proteomes" id="UP000886787"/>
    </source>
</evidence>
<dbReference type="EMBL" id="DVFW01000050">
    <property type="protein sequence ID" value="HIQ81456.1"/>
    <property type="molecule type" value="Genomic_DNA"/>
</dbReference>
<dbReference type="Proteomes" id="UP000886787">
    <property type="component" value="Unassembled WGS sequence"/>
</dbReference>
<protein>
    <submittedName>
        <fullName evidence="1">Uncharacterized protein</fullName>
    </submittedName>
</protein>
<accession>A0A9D1CV77</accession>
<proteinExistence type="predicted"/>
<name>A0A9D1CV77_9FIRM</name>
<sequence>MGANLGISPPLAEPICGKRGKAAAYAQRLLEALQKLIDSGNMGFYES</sequence>
<reference evidence="1" key="2">
    <citation type="journal article" date="2021" name="PeerJ">
        <title>Extensive microbial diversity within the chicken gut microbiome revealed by metagenomics and culture.</title>
        <authorList>
            <person name="Gilroy R."/>
            <person name="Ravi A."/>
            <person name="Getino M."/>
            <person name="Pursley I."/>
            <person name="Horton D.L."/>
            <person name="Alikhan N.F."/>
            <person name="Baker D."/>
            <person name="Gharbi K."/>
            <person name="Hall N."/>
            <person name="Watson M."/>
            <person name="Adriaenssens E.M."/>
            <person name="Foster-Nyarko E."/>
            <person name="Jarju S."/>
            <person name="Secka A."/>
            <person name="Antonio M."/>
            <person name="Oren A."/>
            <person name="Chaudhuri R.R."/>
            <person name="La Ragione R."/>
            <person name="Hildebrand F."/>
            <person name="Pallen M.J."/>
        </authorList>
    </citation>
    <scope>NUCLEOTIDE SEQUENCE</scope>
    <source>
        <strain evidence="1">ChiSjej1B19-3389</strain>
    </source>
</reference>
<dbReference type="AlphaFoldDB" id="A0A9D1CV77"/>
<comment type="caution">
    <text evidence="1">The sequence shown here is derived from an EMBL/GenBank/DDBJ whole genome shotgun (WGS) entry which is preliminary data.</text>
</comment>